<protein>
    <submittedName>
        <fullName evidence="3">Uncharacterized protein</fullName>
    </submittedName>
</protein>
<comment type="caution">
    <text evidence="3">The sequence shown here is derived from an EMBL/GenBank/DDBJ whole genome shotgun (WGS) entry which is preliminary data.</text>
</comment>
<dbReference type="AlphaFoldDB" id="A0A9P9DTX4"/>
<keyword evidence="2" id="KW-0472">Membrane</keyword>
<evidence type="ECO:0000256" key="1">
    <source>
        <dbReference type="SAM" id="MobiDB-lite"/>
    </source>
</evidence>
<feature type="transmembrane region" description="Helical" evidence="2">
    <location>
        <begin position="7"/>
        <end position="30"/>
    </location>
</feature>
<evidence type="ECO:0000313" key="4">
    <source>
        <dbReference type="Proteomes" id="UP000738349"/>
    </source>
</evidence>
<sequence length="394" mass="42811">MILGLRYLFPVLCFAAGVGYHFGLITITVYTNDVIDQGILKLSSLPPLDANTSFSGPWAVGLDCDTQDSYFVEDLGIIQRTVDPPASTIMVGALDCRSAHDPLRLDVGSLVDREIVMVANLTDEKGSFSMAKNHDGWMRTQTSNSCWLGNGEEKIPTVIDYRIVEPGKVQLQWARRGSWLDGDGEESTPVFRRVGFTIRYAVAMIAREIVYTSKDKCATPFDVDILSFDSNPPATEYANGSLPHIWDWTDTMLGSIDSDVTTGVTAFLCAVMAGWASPAHGATHGPKIGFIADDDKPFGPEQALSWELPDVGRQGFPYYMGMRIDVYTGCDRDAACIFLIVGTLAILLGLVRLQCGPCDVGADMKQGGYLAVSGEEPTKENDTLLGTGFGEESD</sequence>
<evidence type="ECO:0000256" key="2">
    <source>
        <dbReference type="SAM" id="Phobius"/>
    </source>
</evidence>
<evidence type="ECO:0000313" key="3">
    <source>
        <dbReference type="EMBL" id="KAH7125964.1"/>
    </source>
</evidence>
<keyword evidence="4" id="KW-1185">Reference proteome</keyword>
<gene>
    <name evidence="3" type="ORF">EDB81DRAFT_810233</name>
</gene>
<accession>A0A9P9DTX4</accession>
<dbReference type="Proteomes" id="UP000738349">
    <property type="component" value="Unassembled WGS sequence"/>
</dbReference>
<keyword evidence="2" id="KW-0812">Transmembrane</keyword>
<keyword evidence="2" id="KW-1133">Transmembrane helix</keyword>
<reference evidence="3" key="1">
    <citation type="journal article" date="2021" name="Nat. Commun.">
        <title>Genetic determinants of endophytism in the Arabidopsis root mycobiome.</title>
        <authorList>
            <person name="Mesny F."/>
            <person name="Miyauchi S."/>
            <person name="Thiergart T."/>
            <person name="Pickel B."/>
            <person name="Atanasova L."/>
            <person name="Karlsson M."/>
            <person name="Huettel B."/>
            <person name="Barry K.W."/>
            <person name="Haridas S."/>
            <person name="Chen C."/>
            <person name="Bauer D."/>
            <person name="Andreopoulos W."/>
            <person name="Pangilinan J."/>
            <person name="LaButti K."/>
            <person name="Riley R."/>
            <person name="Lipzen A."/>
            <person name="Clum A."/>
            <person name="Drula E."/>
            <person name="Henrissat B."/>
            <person name="Kohler A."/>
            <person name="Grigoriev I.V."/>
            <person name="Martin F.M."/>
            <person name="Hacquard S."/>
        </authorList>
    </citation>
    <scope>NUCLEOTIDE SEQUENCE</scope>
    <source>
        <strain evidence="3">MPI-CAGE-AT-0147</strain>
    </source>
</reference>
<feature type="region of interest" description="Disordered" evidence="1">
    <location>
        <begin position="373"/>
        <end position="394"/>
    </location>
</feature>
<dbReference type="EMBL" id="JAGMUV010000020">
    <property type="protein sequence ID" value="KAH7125964.1"/>
    <property type="molecule type" value="Genomic_DNA"/>
</dbReference>
<name>A0A9P9DTX4_9HYPO</name>
<proteinExistence type="predicted"/>
<dbReference type="OrthoDB" id="9909019at2759"/>
<organism evidence="3 4">
    <name type="scientific">Dactylonectria macrodidyma</name>
    <dbReference type="NCBI Taxonomy" id="307937"/>
    <lineage>
        <taxon>Eukaryota</taxon>
        <taxon>Fungi</taxon>
        <taxon>Dikarya</taxon>
        <taxon>Ascomycota</taxon>
        <taxon>Pezizomycotina</taxon>
        <taxon>Sordariomycetes</taxon>
        <taxon>Hypocreomycetidae</taxon>
        <taxon>Hypocreales</taxon>
        <taxon>Nectriaceae</taxon>
        <taxon>Dactylonectria</taxon>
    </lineage>
</organism>